<name>A0A1S8LR75_9CLOT</name>
<accession>A0A1S8LR75</accession>
<dbReference type="AlphaFoldDB" id="A0A1S8LR75"/>
<dbReference type="KEGG" id="crw:CROST_019280"/>
<keyword evidence="2" id="KW-1185">Reference proteome</keyword>
<proteinExistence type="predicted"/>
<organism evidence="1 2">
    <name type="scientific">Clostridium felsineum</name>
    <dbReference type="NCBI Taxonomy" id="36839"/>
    <lineage>
        <taxon>Bacteria</taxon>
        <taxon>Bacillati</taxon>
        <taxon>Bacillota</taxon>
        <taxon>Clostridia</taxon>
        <taxon>Eubacteriales</taxon>
        <taxon>Clostridiaceae</taxon>
        <taxon>Clostridium</taxon>
    </lineage>
</organism>
<evidence type="ECO:0000313" key="2">
    <source>
        <dbReference type="Proteomes" id="UP000190951"/>
    </source>
</evidence>
<dbReference type="Proteomes" id="UP000190951">
    <property type="component" value="Chromosome"/>
</dbReference>
<gene>
    <name evidence="1" type="ORF">CROST_019280</name>
</gene>
<sequence length="124" mass="14732">MKIKLFLDYKDYHIVIEDEGEKVDVVVNFTKHQHKRSRQRGVDKRNILESLLEVENNEILYLKNNEKAVIRDFKRNISYAVEVYSDFTIVTNVITSLNRPNLKAYKGEKIIFVGKEEDDKHYLN</sequence>
<dbReference type="EMBL" id="CP096983">
    <property type="protein sequence ID" value="URZ11211.1"/>
    <property type="molecule type" value="Genomic_DNA"/>
</dbReference>
<protein>
    <submittedName>
        <fullName evidence="1">Uncharacterized protein</fullName>
    </submittedName>
</protein>
<evidence type="ECO:0000313" key="1">
    <source>
        <dbReference type="EMBL" id="URZ11211.1"/>
    </source>
</evidence>
<dbReference type="RefSeq" id="WP_077835470.1">
    <property type="nucleotide sequence ID" value="NZ_CP096983.1"/>
</dbReference>
<reference evidence="1 2" key="1">
    <citation type="submission" date="2022-04" db="EMBL/GenBank/DDBJ databases">
        <title>Genome sequence of C. roseum typestrain.</title>
        <authorList>
            <person name="Poehlein A."/>
            <person name="Schoch T."/>
            <person name="Duerre P."/>
            <person name="Daniel R."/>
        </authorList>
    </citation>
    <scope>NUCLEOTIDE SEQUENCE [LARGE SCALE GENOMIC DNA]</scope>
    <source>
        <strain evidence="1 2">DSM 7320</strain>
    </source>
</reference>
<dbReference type="STRING" id="84029.CROST_00380"/>